<accession>A0A5R8Y4C4</accession>
<proteinExistence type="predicted"/>
<keyword evidence="1" id="KW-0732">Signal</keyword>
<evidence type="ECO:0000259" key="4">
    <source>
        <dbReference type="Pfam" id="PF01551"/>
    </source>
</evidence>
<dbReference type="PANTHER" id="PTHR21666">
    <property type="entry name" value="PEPTIDASE-RELATED"/>
    <property type="match status" value="1"/>
</dbReference>
<dbReference type="RefSeq" id="WP_138150793.1">
    <property type="nucleotide sequence ID" value="NZ_VANU01000001.1"/>
</dbReference>
<feature type="domain" description="M23ase beta-sheet core" evidence="4">
    <location>
        <begin position="346"/>
        <end position="424"/>
    </location>
</feature>
<reference evidence="5 6" key="1">
    <citation type="submission" date="2019-05" db="EMBL/GenBank/DDBJ databases">
        <title>Arcobacter sp. nov., isolated from sea sediment.</title>
        <authorList>
            <person name="Kim W."/>
        </authorList>
    </citation>
    <scope>NUCLEOTIDE SEQUENCE [LARGE SCALE GENOMIC DNA]</scope>
    <source>
        <strain evidence="5 6">CAU 1517</strain>
    </source>
</reference>
<organism evidence="5 6">
    <name type="scientific">Arcobacter arenosus</name>
    <dbReference type="NCBI Taxonomy" id="2576037"/>
    <lineage>
        <taxon>Bacteria</taxon>
        <taxon>Pseudomonadati</taxon>
        <taxon>Campylobacterota</taxon>
        <taxon>Epsilonproteobacteria</taxon>
        <taxon>Campylobacterales</taxon>
        <taxon>Arcobacteraceae</taxon>
        <taxon>Arcobacter</taxon>
    </lineage>
</organism>
<gene>
    <name evidence="5" type="ORF">FDK22_00385</name>
</gene>
<evidence type="ECO:0000256" key="2">
    <source>
        <dbReference type="SAM" id="Coils"/>
    </source>
</evidence>
<keyword evidence="2" id="KW-0175">Coiled coil</keyword>
<dbReference type="Proteomes" id="UP000308901">
    <property type="component" value="Unassembled WGS sequence"/>
</dbReference>
<dbReference type="InterPro" id="IPR050570">
    <property type="entry name" value="Cell_wall_metabolism_enzyme"/>
</dbReference>
<dbReference type="PANTHER" id="PTHR21666:SF289">
    <property type="entry name" value="L-ALA--D-GLU ENDOPEPTIDASE"/>
    <property type="match status" value="1"/>
</dbReference>
<comment type="caution">
    <text evidence="5">The sequence shown here is derived from an EMBL/GenBank/DDBJ whole genome shotgun (WGS) entry which is preliminary data.</text>
</comment>
<feature type="compositionally biased region" description="Basic residues" evidence="3">
    <location>
        <begin position="251"/>
        <end position="264"/>
    </location>
</feature>
<dbReference type="EMBL" id="VANU01000001">
    <property type="protein sequence ID" value="TLP40503.1"/>
    <property type="molecule type" value="Genomic_DNA"/>
</dbReference>
<protein>
    <submittedName>
        <fullName evidence="5">Peptidase M23</fullName>
    </submittedName>
</protein>
<dbReference type="SUPFAM" id="SSF51261">
    <property type="entry name" value="Duplicated hybrid motif"/>
    <property type="match status" value="1"/>
</dbReference>
<evidence type="ECO:0000256" key="3">
    <source>
        <dbReference type="SAM" id="MobiDB-lite"/>
    </source>
</evidence>
<feature type="coiled-coil region" evidence="2">
    <location>
        <begin position="47"/>
        <end position="109"/>
    </location>
</feature>
<dbReference type="AlphaFoldDB" id="A0A5R8Y4C4"/>
<dbReference type="InterPro" id="IPR016047">
    <property type="entry name" value="M23ase_b-sheet_dom"/>
</dbReference>
<dbReference type="CDD" id="cd12797">
    <property type="entry name" value="M23_peptidase"/>
    <property type="match status" value="1"/>
</dbReference>
<sequence length="432" mass="49837">MIRLLFFSIILFSFLDSSTKNIDKKITSNKKILEKSKTTQMKTDFLIKVLAKQISKQNKELTDLEKDINIVNDDIKKHEEQLEDAKSQLTSLQKNSKTLIKEKKENERQIVKVIIDEFSSAIALKLADESSLEELIDSEIYTILSQSSKDEILKLNNSYDLITQNKKENQNRIKKIASYIEDRKKRKKELNQLKIKHSKSLVSLEKKHKIYQEELKKTLQKQESLKTLLGKLNILKKEELEKQKEERIARAKKLAASKKNKQSSKAKQENFNIDDTRNEQYANNIDIDVRMIGSSTSGIKISKYKGRKTIAPLDSFDVIKNFGTYFDPVYKIELFNESIVLKSKSPQAKVKAIFNGKIVYAKKDAGMLENVVIIAHQNGLHTVYSHLDKISPSLKVGRWIKKGYVVGRVNDTLTFQATKNEMHINPKDLFKI</sequence>
<evidence type="ECO:0000256" key="1">
    <source>
        <dbReference type="ARBA" id="ARBA00022729"/>
    </source>
</evidence>
<feature type="region of interest" description="Disordered" evidence="3">
    <location>
        <begin position="251"/>
        <end position="272"/>
    </location>
</feature>
<dbReference type="Pfam" id="PF01551">
    <property type="entry name" value="Peptidase_M23"/>
    <property type="match status" value="1"/>
</dbReference>
<keyword evidence="6" id="KW-1185">Reference proteome</keyword>
<evidence type="ECO:0000313" key="5">
    <source>
        <dbReference type="EMBL" id="TLP40503.1"/>
    </source>
</evidence>
<dbReference type="OrthoDB" id="5372565at2"/>
<evidence type="ECO:0000313" key="6">
    <source>
        <dbReference type="Proteomes" id="UP000308901"/>
    </source>
</evidence>
<dbReference type="InterPro" id="IPR011055">
    <property type="entry name" value="Dup_hybrid_motif"/>
</dbReference>
<dbReference type="GO" id="GO:0004222">
    <property type="term" value="F:metalloendopeptidase activity"/>
    <property type="evidence" value="ECO:0007669"/>
    <property type="project" value="TreeGrafter"/>
</dbReference>
<name>A0A5R8Y4C4_9BACT</name>
<dbReference type="Gene3D" id="2.70.70.10">
    <property type="entry name" value="Glucose Permease (Domain IIA)"/>
    <property type="match status" value="1"/>
</dbReference>